<evidence type="ECO:0000259" key="1">
    <source>
        <dbReference type="Pfam" id="PF03358"/>
    </source>
</evidence>
<dbReference type="GO" id="GO:0016491">
    <property type="term" value="F:oxidoreductase activity"/>
    <property type="evidence" value="ECO:0007669"/>
    <property type="project" value="InterPro"/>
</dbReference>
<reference evidence="2" key="1">
    <citation type="submission" date="2020-05" db="EMBL/GenBank/DDBJ databases">
        <authorList>
            <person name="Chiriac C."/>
            <person name="Salcher M."/>
            <person name="Ghai R."/>
            <person name="Kavagutti S V."/>
        </authorList>
    </citation>
    <scope>NUCLEOTIDE SEQUENCE</scope>
</reference>
<dbReference type="InterPro" id="IPR005025">
    <property type="entry name" value="FMN_Rdtase-like_dom"/>
</dbReference>
<dbReference type="GO" id="GO:0005829">
    <property type="term" value="C:cytosol"/>
    <property type="evidence" value="ECO:0007669"/>
    <property type="project" value="TreeGrafter"/>
</dbReference>
<dbReference type="PANTHER" id="PTHR30543:SF21">
    <property type="entry name" value="NAD(P)H-DEPENDENT FMN REDUCTASE LOT6"/>
    <property type="match status" value="1"/>
</dbReference>
<accession>A0A6J6BIZ5</accession>
<dbReference type="InterPro" id="IPR029039">
    <property type="entry name" value="Flavoprotein-like_sf"/>
</dbReference>
<dbReference type="GO" id="GO:0010181">
    <property type="term" value="F:FMN binding"/>
    <property type="evidence" value="ECO:0007669"/>
    <property type="project" value="TreeGrafter"/>
</dbReference>
<proteinExistence type="predicted"/>
<protein>
    <submittedName>
        <fullName evidence="2">Unannotated protein</fullName>
    </submittedName>
</protein>
<dbReference type="Gene3D" id="3.40.50.360">
    <property type="match status" value="1"/>
</dbReference>
<dbReference type="SUPFAM" id="SSF52218">
    <property type="entry name" value="Flavoproteins"/>
    <property type="match status" value="1"/>
</dbReference>
<evidence type="ECO:0000313" key="2">
    <source>
        <dbReference type="EMBL" id="CAB4538597.1"/>
    </source>
</evidence>
<dbReference type="Pfam" id="PF03358">
    <property type="entry name" value="FMN_red"/>
    <property type="match status" value="1"/>
</dbReference>
<name>A0A6J6BIZ5_9ZZZZ</name>
<gene>
    <name evidence="2" type="ORF">UFOPK1493_00131</name>
</gene>
<dbReference type="EMBL" id="CAEZSR010000003">
    <property type="protein sequence ID" value="CAB4538597.1"/>
    <property type="molecule type" value="Genomic_DNA"/>
</dbReference>
<dbReference type="InterPro" id="IPR050712">
    <property type="entry name" value="NAD(P)H-dep_reductase"/>
</dbReference>
<feature type="domain" description="NADPH-dependent FMN reductase-like" evidence="1">
    <location>
        <begin position="4"/>
        <end position="151"/>
    </location>
</feature>
<dbReference type="AlphaFoldDB" id="A0A6J6BIZ5"/>
<sequence length="201" mass="20910">MTFRAVAISGSLRAASSNTGLVRLAQRLAPADLTIDFDEPQAVIQQLPFYNEDLEADPPAPVLRWRELVSGADALLIGMPEHNFSPAAVAKNAIDWLTRPPGQHTLQGKVIAMMTSGGMGGGSRVQPPLALILGYLGNTVVEEPAVNVKMGQTRITSDGTTDDEITALVQQKVDAVVDALRARAEAAAAAAAAAAADGSAD</sequence>
<dbReference type="PANTHER" id="PTHR30543">
    <property type="entry name" value="CHROMATE REDUCTASE"/>
    <property type="match status" value="1"/>
</dbReference>
<organism evidence="2">
    <name type="scientific">freshwater metagenome</name>
    <dbReference type="NCBI Taxonomy" id="449393"/>
    <lineage>
        <taxon>unclassified sequences</taxon>
        <taxon>metagenomes</taxon>
        <taxon>ecological metagenomes</taxon>
    </lineage>
</organism>